<evidence type="ECO:0000313" key="17">
    <source>
        <dbReference type="EMBL" id="KAK3265116.1"/>
    </source>
</evidence>
<keyword evidence="6" id="KW-0645">Protease</keyword>
<evidence type="ECO:0000313" key="18">
    <source>
        <dbReference type="EMBL" id="KAK3267887.1"/>
    </source>
</evidence>
<dbReference type="Pfam" id="PF05193">
    <property type="entry name" value="Peptidase_M16_C"/>
    <property type="match status" value="1"/>
</dbReference>
<sequence length="493" mass="54439">MARNLAISLARNTFGRQATRPFATAADSALSTESTDFLKWTSPVPQNYKHTNILAGPETKVTTLPSGLKVATQTVPYAKTSTIGVWIDAGSRFETADNNGTAHFLEHMAFKGTQARSMRQLEEEIENMGGHLNAYTSREQTTYYAKVFKQDNGKAVEILSDILQNSALDERNIERERGVILREMQEVESVPEEVLFDHLHATAFQHSPLGRPILGPAANVQSITKEDLVNYISTHYSASRMVVVGTGAVDHDELLGLVTKSFTSLSTNPTTAKEIAASEPATFTGSEIRFRNDDLPTIQFAIAVEGAAWNSSDAITLMVMQAMLGAWDSSSAAGVNVSTALGQRISANNMASSYMAFNTNYSDTGLFGMTAVCKPEAIEDLCWAMMREFCMLTYSVEEEDVIRAKNQLKASLMMHLDGTGALAEEIGRHLLTYGRHIPKEELFARIDAVNASTVRAAGQKYIYDKDVAIVSMGPTQFMPDYNWFRRHTYMLRY</sequence>
<comment type="cofactor">
    <cofactor evidence="2">
        <name>Zn(2+)</name>
        <dbReference type="ChEBI" id="CHEBI:29105"/>
    </cofactor>
</comment>
<dbReference type="InterPro" id="IPR011765">
    <property type="entry name" value="Pept_M16_N"/>
</dbReference>
<keyword evidence="8" id="KW-0378">Hydrolase</keyword>
<dbReference type="EMBL" id="LGRX02014126">
    <property type="protein sequence ID" value="KAK3265116.1"/>
    <property type="molecule type" value="Genomic_DNA"/>
</dbReference>
<evidence type="ECO:0000259" key="15">
    <source>
        <dbReference type="Pfam" id="PF00675"/>
    </source>
</evidence>
<dbReference type="InterPro" id="IPR007863">
    <property type="entry name" value="Peptidase_M16_C"/>
</dbReference>
<dbReference type="FunFam" id="3.30.830.10:FF:000001">
    <property type="entry name" value="Mitochondrial-processing peptidase subunit beta, mitochondrial"/>
    <property type="match status" value="1"/>
</dbReference>
<evidence type="ECO:0000256" key="10">
    <source>
        <dbReference type="ARBA" id="ARBA00022946"/>
    </source>
</evidence>
<dbReference type="InterPro" id="IPR011249">
    <property type="entry name" value="Metalloenz_LuxS/M16"/>
</dbReference>
<dbReference type="PROSITE" id="PS00143">
    <property type="entry name" value="INSULINASE"/>
    <property type="match status" value="1"/>
</dbReference>
<dbReference type="GO" id="GO:0006508">
    <property type="term" value="P:proteolysis"/>
    <property type="evidence" value="ECO:0007669"/>
    <property type="project" value="UniProtKB-KW"/>
</dbReference>
<reference evidence="18 19" key="1">
    <citation type="journal article" date="2015" name="Genome Biol. Evol.">
        <title>Comparative Genomics of a Bacterivorous Green Alga Reveals Evolutionary Causalities and Consequences of Phago-Mixotrophic Mode of Nutrition.</title>
        <authorList>
            <person name="Burns J.A."/>
            <person name="Paasch A."/>
            <person name="Narechania A."/>
            <person name="Kim E."/>
        </authorList>
    </citation>
    <scope>NUCLEOTIDE SEQUENCE [LARGE SCALE GENOMIC DNA]</scope>
    <source>
        <strain evidence="18">PLY_AMNH</strain>
    </source>
</reference>
<evidence type="ECO:0000259" key="16">
    <source>
        <dbReference type="Pfam" id="PF05193"/>
    </source>
</evidence>
<dbReference type="Pfam" id="PF00675">
    <property type="entry name" value="Peptidase_M16"/>
    <property type="match status" value="1"/>
</dbReference>
<comment type="similarity">
    <text evidence="4 14">Belongs to the peptidase M16 family.</text>
</comment>
<comment type="catalytic activity">
    <reaction evidence="1">
        <text>Release of N-terminal transit peptides from precursor proteins imported into the mitochondrion, typically with Arg in position P2.</text>
        <dbReference type="EC" id="3.4.24.64"/>
    </reaction>
</comment>
<comment type="subcellular location">
    <subcellularLocation>
        <location evidence="3">Mitochondrion</location>
    </subcellularLocation>
</comment>
<evidence type="ECO:0000256" key="9">
    <source>
        <dbReference type="ARBA" id="ARBA00022833"/>
    </source>
</evidence>
<evidence type="ECO:0000256" key="12">
    <source>
        <dbReference type="ARBA" id="ARBA00023128"/>
    </source>
</evidence>
<dbReference type="Gene3D" id="3.30.830.10">
    <property type="entry name" value="Metalloenzyme, LuxS/M16 peptidase-like"/>
    <property type="match status" value="2"/>
</dbReference>
<proteinExistence type="inferred from homology"/>
<dbReference type="GO" id="GO:0005759">
    <property type="term" value="C:mitochondrial matrix"/>
    <property type="evidence" value="ECO:0007669"/>
    <property type="project" value="UniProtKB-ARBA"/>
</dbReference>
<evidence type="ECO:0000256" key="5">
    <source>
        <dbReference type="ARBA" id="ARBA00012299"/>
    </source>
</evidence>
<keyword evidence="12" id="KW-0496">Mitochondrion</keyword>
<dbReference type="GO" id="GO:0046872">
    <property type="term" value="F:metal ion binding"/>
    <property type="evidence" value="ECO:0007669"/>
    <property type="project" value="UniProtKB-KW"/>
</dbReference>
<dbReference type="EC" id="3.4.24.64" evidence="5"/>
<gene>
    <name evidence="18" type="ORF">CYMTET_23578</name>
    <name evidence="17" type="ORF">CYMTET_26183</name>
</gene>
<dbReference type="GO" id="GO:0004222">
    <property type="term" value="F:metalloendopeptidase activity"/>
    <property type="evidence" value="ECO:0007669"/>
    <property type="project" value="UniProtKB-EC"/>
</dbReference>
<evidence type="ECO:0000256" key="11">
    <source>
        <dbReference type="ARBA" id="ARBA00023049"/>
    </source>
</evidence>
<dbReference type="EMBL" id="LGRX02012141">
    <property type="protein sequence ID" value="KAK3267887.1"/>
    <property type="molecule type" value="Genomic_DNA"/>
</dbReference>
<dbReference type="PANTHER" id="PTHR11851:SF149">
    <property type="entry name" value="GH01077P"/>
    <property type="match status" value="1"/>
</dbReference>
<evidence type="ECO:0000256" key="1">
    <source>
        <dbReference type="ARBA" id="ARBA00001098"/>
    </source>
</evidence>
<keyword evidence="19" id="KW-1185">Reference proteome</keyword>
<evidence type="ECO:0000256" key="13">
    <source>
        <dbReference type="ARBA" id="ARBA00031018"/>
    </source>
</evidence>
<name>A0AAE0L0Y7_9CHLO</name>
<dbReference type="FunFam" id="3.30.830.10:FF:000002">
    <property type="entry name" value="Mitochondrial-processing peptidase subunit beta"/>
    <property type="match status" value="1"/>
</dbReference>
<evidence type="ECO:0000256" key="4">
    <source>
        <dbReference type="ARBA" id="ARBA00007261"/>
    </source>
</evidence>
<evidence type="ECO:0000313" key="19">
    <source>
        <dbReference type="Proteomes" id="UP001190700"/>
    </source>
</evidence>
<dbReference type="InterPro" id="IPR050361">
    <property type="entry name" value="MPP/UQCRC_Complex"/>
</dbReference>
<evidence type="ECO:0000256" key="6">
    <source>
        <dbReference type="ARBA" id="ARBA00022670"/>
    </source>
</evidence>
<evidence type="ECO:0000256" key="2">
    <source>
        <dbReference type="ARBA" id="ARBA00001947"/>
    </source>
</evidence>
<dbReference type="Proteomes" id="UP001190700">
    <property type="component" value="Unassembled WGS sequence"/>
</dbReference>
<evidence type="ECO:0000256" key="7">
    <source>
        <dbReference type="ARBA" id="ARBA00022723"/>
    </source>
</evidence>
<evidence type="ECO:0000256" key="8">
    <source>
        <dbReference type="ARBA" id="ARBA00022801"/>
    </source>
</evidence>
<keyword evidence="11" id="KW-0482">Metalloprotease</keyword>
<dbReference type="PANTHER" id="PTHR11851">
    <property type="entry name" value="METALLOPROTEASE"/>
    <property type="match status" value="1"/>
</dbReference>
<feature type="domain" description="Peptidase M16 C-terminal" evidence="16">
    <location>
        <begin position="222"/>
        <end position="408"/>
    </location>
</feature>
<evidence type="ECO:0000256" key="14">
    <source>
        <dbReference type="RuleBase" id="RU004447"/>
    </source>
</evidence>
<keyword evidence="10" id="KW-0809">Transit peptide</keyword>
<keyword evidence="7" id="KW-0479">Metal-binding</keyword>
<feature type="domain" description="Peptidase M16 N-terminal" evidence="15">
    <location>
        <begin position="69"/>
        <end position="216"/>
    </location>
</feature>
<accession>A0AAE0L0Y7</accession>
<reference evidence="18" key="2">
    <citation type="submission" date="2023-06" db="EMBL/GenBank/DDBJ databases">
        <title>Long-read-based genome assembly of the green algal bacterivore Cymbomonas tetramitiformis.</title>
        <authorList>
            <person name="Gyaltshen Y."/>
            <person name="Rozenberg A."/>
            <person name="Paasch A."/>
            <person name="Burns J.A."/>
            <person name="Warring S."/>
            <person name="Larson R."/>
            <person name="Maurer-Alcala X."/>
            <person name="Dacks J."/>
            <person name="Kim E."/>
        </authorList>
    </citation>
    <scope>NUCLEOTIDE SEQUENCE</scope>
    <source>
        <strain evidence="18">PLY_AMNH</strain>
    </source>
</reference>
<protein>
    <recommendedName>
        <fullName evidence="5">mitochondrial processing peptidase</fullName>
        <ecNumber evidence="5">3.4.24.64</ecNumber>
    </recommendedName>
    <alternativeName>
        <fullName evidence="13">Beta-MPP</fullName>
    </alternativeName>
</protein>
<dbReference type="SUPFAM" id="SSF63411">
    <property type="entry name" value="LuxS/MPP-like metallohydrolase"/>
    <property type="match status" value="2"/>
</dbReference>
<comment type="caution">
    <text evidence="18">The sequence shown here is derived from an EMBL/GenBank/DDBJ whole genome shotgun (WGS) entry which is preliminary data.</text>
</comment>
<evidence type="ECO:0000256" key="3">
    <source>
        <dbReference type="ARBA" id="ARBA00004173"/>
    </source>
</evidence>
<organism evidence="18 19">
    <name type="scientific">Cymbomonas tetramitiformis</name>
    <dbReference type="NCBI Taxonomy" id="36881"/>
    <lineage>
        <taxon>Eukaryota</taxon>
        <taxon>Viridiplantae</taxon>
        <taxon>Chlorophyta</taxon>
        <taxon>Pyramimonadophyceae</taxon>
        <taxon>Pyramimonadales</taxon>
        <taxon>Pyramimonadaceae</taxon>
        <taxon>Cymbomonas</taxon>
    </lineage>
</organism>
<keyword evidence="9" id="KW-0862">Zinc</keyword>
<dbReference type="InterPro" id="IPR001431">
    <property type="entry name" value="Pept_M16_Zn_BS"/>
</dbReference>
<dbReference type="AlphaFoldDB" id="A0AAE0L0Y7"/>